<reference evidence="2" key="1">
    <citation type="journal article" date="2015" name="Nature">
        <title>Complex archaea that bridge the gap between prokaryotes and eukaryotes.</title>
        <authorList>
            <person name="Spang A."/>
            <person name="Saw J.H."/>
            <person name="Jorgensen S.L."/>
            <person name="Zaremba-Niedzwiedzka K."/>
            <person name="Martijn J."/>
            <person name="Lind A.E."/>
            <person name="van Eijk R."/>
            <person name="Schleper C."/>
            <person name="Guy L."/>
            <person name="Ettema T.J."/>
        </authorList>
    </citation>
    <scope>NUCLEOTIDE SEQUENCE</scope>
</reference>
<organism evidence="2">
    <name type="scientific">marine sediment metagenome</name>
    <dbReference type="NCBI Taxonomy" id="412755"/>
    <lineage>
        <taxon>unclassified sequences</taxon>
        <taxon>metagenomes</taxon>
        <taxon>ecological metagenomes</taxon>
    </lineage>
</organism>
<dbReference type="AlphaFoldDB" id="A0A0F8XPU3"/>
<sequence>MEEKIKKEFETPTDPVTDKAPIKEESKYRTVTDVLEELAKAQAVVEKLWFELWRFYK</sequence>
<name>A0A0F8XPU3_9ZZZZ</name>
<comment type="caution">
    <text evidence="2">The sequence shown here is derived from an EMBL/GenBank/DDBJ whole genome shotgun (WGS) entry which is preliminary data.</text>
</comment>
<evidence type="ECO:0000313" key="2">
    <source>
        <dbReference type="EMBL" id="KKK70983.1"/>
    </source>
</evidence>
<feature type="region of interest" description="Disordered" evidence="1">
    <location>
        <begin position="1"/>
        <end position="21"/>
    </location>
</feature>
<proteinExistence type="predicted"/>
<accession>A0A0F8XPU3</accession>
<dbReference type="EMBL" id="LAZR01057938">
    <property type="protein sequence ID" value="KKK70983.1"/>
    <property type="molecule type" value="Genomic_DNA"/>
</dbReference>
<evidence type="ECO:0000256" key="1">
    <source>
        <dbReference type="SAM" id="MobiDB-lite"/>
    </source>
</evidence>
<gene>
    <name evidence="2" type="ORF">LCGC14_2918530</name>
</gene>
<protein>
    <submittedName>
        <fullName evidence="2">Uncharacterized protein</fullName>
    </submittedName>
</protein>